<proteinExistence type="predicted"/>
<sequence>MKIEFDWLTGVQGDVF</sequence>
<accession>A0A022PQ32</accession>
<protein>
    <submittedName>
        <fullName evidence="1">Uncharacterized protein</fullName>
    </submittedName>
</protein>
<gene>
    <name evidence="1" type="ORF">BA1DRAFT_00475</name>
</gene>
<organism evidence="1 2">
    <name type="scientific">Photorhabdus aegyptia</name>
    <dbReference type="NCBI Taxonomy" id="2805098"/>
    <lineage>
        <taxon>Bacteria</taxon>
        <taxon>Pseudomonadati</taxon>
        <taxon>Pseudomonadota</taxon>
        <taxon>Gammaproteobacteria</taxon>
        <taxon>Enterobacterales</taxon>
        <taxon>Morganellaceae</taxon>
        <taxon>Photorhabdus</taxon>
    </lineage>
</organism>
<evidence type="ECO:0000313" key="1">
    <source>
        <dbReference type="EMBL" id="EYU16958.1"/>
    </source>
</evidence>
<evidence type="ECO:0000313" key="2">
    <source>
        <dbReference type="Proteomes" id="UP000023464"/>
    </source>
</evidence>
<name>A0A022PQ32_9GAMM</name>
<dbReference type="EMBL" id="JFGV01000004">
    <property type="protein sequence ID" value="EYU16958.1"/>
    <property type="molecule type" value="Genomic_DNA"/>
</dbReference>
<keyword evidence="2" id="KW-1185">Reference proteome</keyword>
<comment type="caution">
    <text evidence="1">The sequence shown here is derived from an EMBL/GenBank/DDBJ whole genome shotgun (WGS) entry which is preliminary data.</text>
</comment>
<dbReference type="Proteomes" id="UP000023464">
    <property type="component" value="Unassembled WGS sequence"/>
</dbReference>
<reference evidence="1 2" key="1">
    <citation type="submission" date="2014-03" db="EMBL/GenBank/DDBJ databases">
        <title>Draft Genome of Photorhabdus luminescens BA1, an Egyptian Isolate.</title>
        <authorList>
            <person name="Ghazal S."/>
            <person name="Hurst S.G.IV."/>
            <person name="Morris K."/>
            <person name="Thomas K."/>
            <person name="Tisa L.S."/>
        </authorList>
    </citation>
    <scope>NUCLEOTIDE SEQUENCE [LARGE SCALE GENOMIC DNA]</scope>
    <source>
        <strain evidence="1 2">BA1</strain>
    </source>
</reference>
<dbReference type="AlphaFoldDB" id="A0A022PQ32"/>